<evidence type="ECO:0000256" key="5">
    <source>
        <dbReference type="SAM" id="MobiDB-lite"/>
    </source>
</evidence>
<proteinExistence type="predicted"/>
<feature type="region of interest" description="Disordered" evidence="5">
    <location>
        <begin position="180"/>
        <end position="203"/>
    </location>
</feature>
<comment type="subcellular location">
    <subcellularLocation>
        <location evidence="1">Membrane</location>
        <topology evidence="1">Multi-pass membrane protein</topology>
    </subcellularLocation>
</comment>
<name>A0ABD3PRN8_9STRA</name>
<evidence type="ECO:0000256" key="6">
    <source>
        <dbReference type="SAM" id="Phobius"/>
    </source>
</evidence>
<keyword evidence="8" id="KW-1185">Reference proteome</keyword>
<feature type="transmembrane region" description="Helical" evidence="6">
    <location>
        <begin position="42"/>
        <end position="67"/>
    </location>
</feature>
<feature type="transmembrane region" description="Helical" evidence="6">
    <location>
        <begin position="6"/>
        <end position="30"/>
    </location>
</feature>
<dbReference type="GO" id="GO:0016020">
    <property type="term" value="C:membrane"/>
    <property type="evidence" value="ECO:0007669"/>
    <property type="project" value="UniProtKB-SubCell"/>
</dbReference>
<keyword evidence="4 6" id="KW-0472">Membrane</keyword>
<dbReference type="AlphaFoldDB" id="A0ABD3PRN8"/>
<dbReference type="PANTHER" id="PTHR11040:SF205">
    <property type="entry name" value="ZINC TRANSPORTER ZUPT"/>
    <property type="match status" value="1"/>
</dbReference>
<evidence type="ECO:0000313" key="7">
    <source>
        <dbReference type="EMBL" id="KAL3790432.1"/>
    </source>
</evidence>
<organism evidence="7 8">
    <name type="scientific">Cyclotella atomus</name>
    <dbReference type="NCBI Taxonomy" id="382360"/>
    <lineage>
        <taxon>Eukaryota</taxon>
        <taxon>Sar</taxon>
        <taxon>Stramenopiles</taxon>
        <taxon>Ochrophyta</taxon>
        <taxon>Bacillariophyta</taxon>
        <taxon>Coscinodiscophyceae</taxon>
        <taxon>Thalassiosirophycidae</taxon>
        <taxon>Stephanodiscales</taxon>
        <taxon>Stephanodiscaceae</taxon>
        <taxon>Cyclotella</taxon>
    </lineage>
</organism>
<feature type="compositionally biased region" description="Acidic residues" evidence="5">
    <location>
        <begin position="190"/>
        <end position="202"/>
    </location>
</feature>
<dbReference type="Proteomes" id="UP001530400">
    <property type="component" value="Unassembled WGS sequence"/>
</dbReference>
<evidence type="ECO:0000313" key="8">
    <source>
        <dbReference type="Proteomes" id="UP001530400"/>
    </source>
</evidence>
<dbReference type="PANTHER" id="PTHR11040">
    <property type="entry name" value="ZINC/IRON TRANSPORTER"/>
    <property type="match status" value="1"/>
</dbReference>
<dbReference type="InterPro" id="IPR003689">
    <property type="entry name" value="ZIP"/>
</dbReference>
<accession>A0ABD3PRN8</accession>
<protein>
    <submittedName>
        <fullName evidence="7">Uncharacterized protein</fullName>
    </submittedName>
</protein>
<evidence type="ECO:0000256" key="4">
    <source>
        <dbReference type="ARBA" id="ARBA00023136"/>
    </source>
</evidence>
<keyword evidence="2 6" id="KW-0812">Transmembrane</keyword>
<evidence type="ECO:0000256" key="3">
    <source>
        <dbReference type="ARBA" id="ARBA00022989"/>
    </source>
</evidence>
<feature type="transmembrane region" description="Helical" evidence="6">
    <location>
        <begin position="310"/>
        <end position="332"/>
    </location>
</feature>
<feature type="transmembrane region" description="Helical" evidence="6">
    <location>
        <begin position="338"/>
        <end position="357"/>
    </location>
</feature>
<dbReference type="Pfam" id="PF02535">
    <property type="entry name" value="Zip"/>
    <property type="match status" value="1"/>
</dbReference>
<feature type="transmembrane region" description="Helical" evidence="6">
    <location>
        <begin position="79"/>
        <end position="102"/>
    </location>
</feature>
<feature type="transmembrane region" description="Helical" evidence="6">
    <location>
        <begin position="377"/>
        <end position="397"/>
    </location>
</feature>
<dbReference type="EMBL" id="JALLPJ020000501">
    <property type="protein sequence ID" value="KAL3790432.1"/>
    <property type="molecule type" value="Genomic_DNA"/>
</dbReference>
<reference evidence="7 8" key="1">
    <citation type="submission" date="2024-10" db="EMBL/GenBank/DDBJ databases">
        <title>Updated reference genomes for cyclostephanoid diatoms.</title>
        <authorList>
            <person name="Roberts W.R."/>
            <person name="Alverson A.J."/>
        </authorList>
    </citation>
    <scope>NUCLEOTIDE SEQUENCE [LARGE SCALE GENOMIC DNA]</scope>
    <source>
        <strain evidence="7 8">AJA010-31</strain>
    </source>
</reference>
<evidence type="ECO:0000256" key="1">
    <source>
        <dbReference type="ARBA" id="ARBA00004141"/>
    </source>
</evidence>
<gene>
    <name evidence="7" type="ORF">ACHAWO_007122</name>
</gene>
<evidence type="ECO:0000256" key="2">
    <source>
        <dbReference type="ARBA" id="ARBA00022692"/>
    </source>
</evidence>
<comment type="caution">
    <text evidence="7">The sequence shown here is derived from an EMBL/GenBank/DDBJ whole genome shotgun (WGS) entry which is preliminary data.</text>
</comment>
<keyword evidence="3 6" id="KW-1133">Transmembrane helix</keyword>
<sequence length="406" mass="43325">MLAHGNVAIAFGLTVAAGSASMIGASVVFFPKIIKLISRRMLAISLGVSAGVMIYFSFVELLHYSIVSWQKAGHSENEAYQYATFCLFGGIFTMKIIEVIVYKLGGDNGPNRQDIDEDIQITWNENDGQCQVNAPSKNDILAPHIVGLGKQDPVAELMHWHDLVEGGTKAKKDQVQAGAANQVNESITLGDEEAGLESSDDSTDAHKVSTVKVVTTKEDAADDGLGLFRAPAQAQVSAGESKKRLLKMSLSTATAIAIHNFPEGLATFAAAVQDPAAGAVFAVAVGIHNIPEGFCVALPIYFATGSRKKAFLWASLATASEIVAAILAWVFLVNVVSHESWAVLFGIVAGMLVFLSIKELIPTAHRYDPEDSRVTSAIIFGMGVMAIALVLFGFGAAEQVLRRVRF</sequence>